<dbReference type="InterPro" id="IPR016066">
    <property type="entry name" value="A-D-PHexomutase_CS"/>
</dbReference>
<feature type="domain" description="Alpha-D-phosphohexomutase alpha/beta/alpha" evidence="18">
    <location>
        <begin position="269"/>
        <end position="376"/>
    </location>
</feature>
<evidence type="ECO:0000256" key="10">
    <source>
        <dbReference type="ARBA" id="ARBA00023235"/>
    </source>
</evidence>
<evidence type="ECO:0000256" key="1">
    <source>
        <dbReference type="ARBA" id="ARBA00000443"/>
    </source>
</evidence>
<evidence type="ECO:0000259" key="15">
    <source>
        <dbReference type="Pfam" id="PF00408"/>
    </source>
</evidence>
<dbReference type="InterPro" id="IPR016055">
    <property type="entry name" value="A-D-PHexomutase_a/b/a-I/II/III"/>
</dbReference>
<accession>A0A0S6UA37</accession>
<dbReference type="Gene3D" id="3.30.310.50">
    <property type="entry name" value="Alpha-D-phosphohexomutase, C-terminal domain"/>
    <property type="match status" value="1"/>
</dbReference>
<dbReference type="InterPro" id="IPR005846">
    <property type="entry name" value="A-D-PHexomutase_a/b/a-III"/>
</dbReference>
<dbReference type="Pfam" id="PF02880">
    <property type="entry name" value="PGM_PMM_III"/>
    <property type="match status" value="1"/>
</dbReference>
<dbReference type="AlphaFoldDB" id="A0A0S6UA37"/>
<evidence type="ECO:0000256" key="5">
    <source>
        <dbReference type="ARBA" id="ARBA00010231"/>
    </source>
</evidence>
<proteinExistence type="inferred from homology"/>
<keyword evidence="9 14" id="KW-0460">Magnesium</keyword>
<comment type="pathway">
    <text evidence="3">Glycolipid metabolism; diglucosyl-diacylglycerol biosynthesis.</text>
</comment>
<evidence type="ECO:0000256" key="9">
    <source>
        <dbReference type="ARBA" id="ARBA00022842"/>
    </source>
</evidence>
<evidence type="ECO:0000256" key="4">
    <source>
        <dbReference type="ARBA" id="ARBA00005189"/>
    </source>
</evidence>
<dbReference type="CDD" id="cd05800">
    <property type="entry name" value="PGM_like2"/>
    <property type="match status" value="1"/>
</dbReference>
<feature type="domain" description="Alpha-D-phosphohexomutase alpha/beta/alpha" evidence="16">
    <location>
        <begin position="3"/>
        <end position="134"/>
    </location>
</feature>
<dbReference type="GO" id="GO:0004614">
    <property type="term" value="F:phosphoglucomutase activity"/>
    <property type="evidence" value="ECO:0007669"/>
    <property type="project" value="UniProtKB-EC"/>
</dbReference>
<evidence type="ECO:0000256" key="7">
    <source>
        <dbReference type="ARBA" id="ARBA00022553"/>
    </source>
</evidence>
<comment type="pathway">
    <text evidence="4">Lipid metabolism.</text>
</comment>
<reference evidence="19" key="1">
    <citation type="journal article" date="2014" name="Gene">
        <title>Genome-guided analysis of transformation efficiency and carbon dioxide assimilation by Moorella thermoacetica Y72.</title>
        <authorList>
            <person name="Tsukahara K."/>
            <person name="Kita A."/>
            <person name="Nakashimada Y."/>
            <person name="Hoshino T."/>
            <person name="Murakami K."/>
        </authorList>
    </citation>
    <scope>NUCLEOTIDE SEQUENCE [LARGE SCALE GENOMIC DNA]</scope>
    <source>
        <strain evidence="19">Y72</strain>
    </source>
</reference>
<keyword evidence="10" id="KW-0413">Isomerase</keyword>
<evidence type="ECO:0000256" key="14">
    <source>
        <dbReference type="RuleBase" id="RU004326"/>
    </source>
</evidence>
<dbReference type="GO" id="GO:0000287">
    <property type="term" value="F:magnesium ion binding"/>
    <property type="evidence" value="ECO:0007669"/>
    <property type="project" value="InterPro"/>
</dbReference>
<dbReference type="InterPro" id="IPR005845">
    <property type="entry name" value="A-D-PHexomutase_a/b/a-II"/>
</dbReference>
<dbReference type="PROSITE" id="PS00710">
    <property type="entry name" value="PGM_PMM"/>
    <property type="match status" value="1"/>
</dbReference>
<feature type="domain" description="Alpha-D-phosphohexomutase C-terminal" evidence="15">
    <location>
        <begin position="409"/>
        <end position="466"/>
    </location>
</feature>
<dbReference type="GO" id="GO:0005975">
    <property type="term" value="P:carbohydrate metabolic process"/>
    <property type="evidence" value="ECO:0007669"/>
    <property type="project" value="InterPro"/>
</dbReference>
<dbReference type="InterPro" id="IPR005841">
    <property type="entry name" value="Alpha-D-phosphohexomutase_SF"/>
</dbReference>
<dbReference type="PANTHER" id="PTHR45745">
    <property type="entry name" value="PHOSPHOMANNOMUTASE 45A"/>
    <property type="match status" value="1"/>
</dbReference>
<dbReference type="SUPFAM" id="SSF55957">
    <property type="entry name" value="Phosphoglucomutase, C-terminal domain"/>
    <property type="match status" value="1"/>
</dbReference>
<evidence type="ECO:0000256" key="12">
    <source>
        <dbReference type="ARBA" id="ARBA00041398"/>
    </source>
</evidence>
<evidence type="ECO:0000259" key="16">
    <source>
        <dbReference type="Pfam" id="PF02878"/>
    </source>
</evidence>
<evidence type="ECO:0000256" key="3">
    <source>
        <dbReference type="ARBA" id="ARBA00005164"/>
    </source>
</evidence>
<dbReference type="InterPro" id="IPR036900">
    <property type="entry name" value="A-D-PHexomutase_C_sf"/>
</dbReference>
<dbReference type="Proteomes" id="UP000063718">
    <property type="component" value="Unassembled WGS sequence"/>
</dbReference>
<dbReference type="GO" id="GO:0006166">
    <property type="term" value="P:purine ribonucleoside salvage"/>
    <property type="evidence" value="ECO:0007669"/>
    <property type="project" value="TreeGrafter"/>
</dbReference>
<dbReference type="Gene3D" id="3.40.120.10">
    <property type="entry name" value="Alpha-D-Glucose-1,6-Bisphosphate, subunit A, domain 3"/>
    <property type="match status" value="3"/>
</dbReference>
<organism evidence="19">
    <name type="scientific">Moorella thermoacetica Y72</name>
    <dbReference type="NCBI Taxonomy" id="1325331"/>
    <lineage>
        <taxon>Bacteria</taxon>
        <taxon>Bacillati</taxon>
        <taxon>Bacillota</taxon>
        <taxon>Clostridia</taxon>
        <taxon>Neomoorellales</taxon>
        <taxon>Neomoorellaceae</taxon>
        <taxon>Neomoorella</taxon>
    </lineage>
</organism>
<evidence type="ECO:0000256" key="2">
    <source>
        <dbReference type="ARBA" id="ARBA00001946"/>
    </source>
</evidence>
<dbReference type="SUPFAM" id="SSF53738">
    <property type="entry name" value="Phosphoglucomutase, first 3 domains"/>
    <property type="match status" value="2"/>
</dbReference>
<evidence type="ECO:0000256" key="8">
    <source>
        <dbReference type="ARBA" id="ARBA00022723"/>
    </source>
</evidence>
<comment type="cofactor">
    <cofactor evidence="2">
        <name>Mg(2+)</name>
        <dbReference type="ChEBI" id="CHEBI:18420"/>
    </cofactor>
</comment>
<sequence>MAIKFGTDGWRAVIADEFTFANVRLVTQATANYLLREAGSGKIIIGYDNRFLAPEFARAVAEVLTASGFTVYLPSRAVPTPVTAWAIKHYQAMGALMLTASHNPPEYCGLKFIPEYAGPAVPAITSAIEKEIAAVINGGEVKTLNLDEARGRGLVRELEPEADYREYLHGLIDVEALRKAGLKVVVDPLYGAGIGYLEDFLREAGCQVQAIHNYRDPLFGGDLPDPSARGLEELSRRVRETGAHLGLALDGDADRFGVVDGDGTYLTANQVLYLVLAHLIMDRHYRGPVARTVATTHNLDRLARAHDLDIIETPVGFKYIGEALREKGCILGGEESGGLSIRGHIPEKDGILATALVAELRAVRGRSLGEILADLHSSYGHLVNQRLDIKVDPATKERVLQELPDFAPAKVAGIPVTGRLTVDGVKLTLADGSWVLLRPSGTEPLLRLYAEAPDAGRLRLLQKEITTALRI</sequence>
<evidence type="ECO:0000313" key="19">
    <source>
        <dbReference type="EMBL" id="GAF25991.1"/>
    </source>
</evidence>
<dbReference type="GO" id="GO:0008973">
    <property type="term" value="F:phosphopentomutase activity"/>
    <property type="evidence" value="ECO:0007669"/>
    <property type="project" value="TreeGrafter"/>
</dbReference>
<protein>
    <recommendedName>
        <fullName evidence="11">Phosphoglucomutase</fullName>
        <ecNumber evidence="6">5.4.2.2</ecNumber>
    </recommendedName>
    <alternativeName>
        <fullName evidence="13">Alpha-phosphoglucomutase</fullName>
    </alternativeName>
    <alternativeName>
        <fullName evidence="12">Glucose phosphomutase</fullName>
    </alternativeName>
</protein>
<keyword evidence="8 14" id="KW-0479">Metal-binding</keyword>
<dbReference type="EC" id="5.4.2.2" evidence="6"/>
<dbReference type="RefSeq" id="WP_025773744.1">
    <property type="nucleotide sequence ID" value="NZ_DF238840.1"/>
</dbReference>
<evidence type="ECO:0000256" key="13">
    <source>
        <dbReference type="ARBA" id="ARBA00041467"/>
    </source>
</evidence>
<gene>
    <name evidence="19" type="ORF">MTY_1328</name>
</gene>
<name>A0A0S6UA37_NEOTH</name>
<dbReference type="Pfam" id="PF02879">
    <property type="entry name" value="PGM_PMM_II"/>
    <property type="match status" value="1"/>
</dbReference>
<dbReference type="EMBL" id="DF238840">
    <property type="protein sequence ID" value="GAF25991.1"/>
    <property type="molecule type" value="Genomic_DNA"/>
</dbReference>
<dbReference type="Pfam" id="PF02878">
    <property type="entry name" value="PGM_PMM_I"/>
    <property type="match status" value="1"/>
</dbReference>
<dbReference type="PANTHER" id="PTHR45745:SF1">
    <property type="entry name" value="PHOSPHOGLUCOMUTASE 2B-RELATED"/>
    <property type="match status" value="1"/>
</dbReference>
<dbReference type="InterPro" id="IPR005844">
    <property type="entry name" value="A-D-PHexomutase_a/b/a-I"/>
</dbReference>
<evidence type="ECO:0000256" key="6">
    <source>
        <dbReference type="ARBA" id="ARBA00012728"/>
    </source>
</evidence>
<comment type="similarity">
    <text evidence="5 14">Belongs to the phosphohexose mutase family.</text>
</comment>
<dbReference type="InterPro" id="IPR005843">
    <property type="entry name" value="A-D-PHexomutase_C"/>
</dbReference>
<feature type="domain" description="Alpha-D-phosphohexomutase alpha/beta/alpha" evidence="17">
    <location>
        <begin position="163"/>
        <end position="263"/>
    </location>
</feature>
<dbReference type="Pfam" id="PF00408">
    <property type="entry name" value="PGM_PMM_IV"/>
    <property type="match status" value="1"/>
</dbReference>
<keyword evidence="7" id="KW-0597">Phosphoprotein</keyword>
<dbReference type="PRINTS" id="PR00509">
    <property type="entry name" value="PGMPMM"/>
</dbReference>
<comment type="catalytic activity">
    <reaction evidence="1">
        <text>alpha-D-glucose 1-phosphate = alpha-D-glucose 6-phosphate</text>
        <dbReference type="Rhea" id="RHEA:23536"/>
        <dbReference type="ChEBI" id="CHEBI:58225"/>
        <dbReference type="ChEBI" id="CHEBI:58601"/>
        <dbReference type="EC" id="5.4.2.2"/>
    </reaction>
</comment>
<evidence type="ECO:0000259" key="17">
    <source>
        <dbReference type="Pfam" id="PF02879"/>
    </source>
</evidence>
<evidence type="ECO:0000256" key="11">
    <source>
        <dbReference type="ARBA" id="ARBA00039995"/>
    </source>
</evidence>
<evidence type="ECO:0000259" key="18">
    <source>
        <dbReference type="Pfam" id="PF02880"/>
    </source>
</evidence>